<keyword evidence="3" id="KW-0326">Glycosidase</keyword>
<dbReference type="InterPro" id="IPR017853">
    <property type="entry name" value="GH"/>
</dbReference>
<dbReference type="InterPro" id="IPR033132">
    <property type="entry name" value="GH_1_N_CS"/>
</dbReference>
<dbReference type="PANTHER" id="PTHR10353:SF209">
    <property type="entry name" value="GALACTOLIPID GALACTOSYLTRANSFERASE SFR2, CHLOROPLASTIC"/>
    <property type="match status" value="1"/>
</dbReference>
<proteinExistence type="inferred from homology"/>
<evidence type="ECO:0000256" key="2">
    <source>
        <dbReference type="ARBA" id="ARBA00022801"/>
    </source>
</evidence>
<keyword evidence="2" id="KW-0378">Hydrolase</keyword>
<dbReference type="GO" id="GO:0008422">
    <property type="term" value="F:beta-glucosidase activity"/>
    <property type="evidence" value="ECO:0007669"/>
    <property type="project" value="TreeGrafter"/>
</dbReference>
<evidence type="ECO:0000256" key="1">
    <source>
        <dbReference type="ARBA" id="ARBA00010838"/>
    </source>
</evidence>
<reference evidence="5 6" key="1">
    <citation type="journal article" date="2015" name="Nature">
        <title>rRNA introns, odd ribosomes, and small enigmatic genomes across a large radiation of phyla.</title>
        <authorList>
            <person name="Brown C.T."/>
            <person name="Hug L.A."/>
            <person name="Thomas B.C."/>
            <person name="Sharon I."/>
            <person name="Castelle C.J."/>
            <person name="Singh A."/>
            <person name="Wilkins M.J."/>
            <person name="Williams K.H."/>
            <person name="Banfield J.F."/>
        </authorList>
    </citation>
    <scope>NUCLEOTIDE SEQUENCE [LARGE SCALE GENOMIC DNA]</scope>
</reference>
<evidence type="ECO:0000313" key="5">
    <source>
        <dbReference type="EMBL" id="KKP91331.1"/>
    </source>
</evidence>
<dbReference type="EMBL" id="LBRE01000032">
    <property type="protein sequence ID" value="KKP91331.1"/>
    <property type="molecule type" value="Genomic_DNA"/>
</dbReference>
<dbReference type="Proteomes" id="UP000034140">
    <property type="component" value="Unassembled WGS sequence"/>
</dbReference>
<dbReference type="SUPFAM" id="SSF51445">
    <property type="entry name" value="(Trans)glycosidases"/>
    <property type="match status" value="1"/>
</dbReference>
<dbReference type="PRINTS" id="PR00131">
    <property type="entry name" value="GLHYDRLASE1"/>
</dbReference>
<accession>A0A0G0DQM6</accession>
<name>A0A0G0DQM6_9BACT</name>
<evidence type="ECO:0000256" key="4">
    <source>
        <dbReference type="RuleBase" id="RU003690"/>
    </source>
</evidence>
<dbReference type="PATRIC" id="fig|1619090.3.peg.621"/>
<evidence type="ECO:0000256" key="3">
    <source>
        <dbReference type="ARBA" id="ARBA00023295"/>
    </source>
</evidence>
<protein>
    <recommendedName>
        <fullName evidence="7">Beta-glucosidase</fullName>
    </recommendedName>
</protein>
<dbReference type="Gene3D" id="3.20.20.80">
    <property type="entry name" value="Glycosidases"/>
    <property type="match status" value="2"/>
</dbReference>
<gene>
    <name evidence="5" type="ORF">UR96_C0032G0008</name>
</gene>
<evidence type="ECO:0000313" key="6">
    <source>
        <dbReference type="Proteomes" id="UP000034140"/>
    </source>
</evidence>
<dbReference type="AlphaFoldDB" id="A0A0G0DQM6"/>
<dbReference type="GO" id="GO:0005975">
    <property type="term" value="P:carbohydrate metabolic process"/>
    <property type="evidence" value="ECO:0007669"/>
    <property type="project" value="InterPro"/>
</dbReference>
<sequence length="411" mass="48860">MGSIFPKDFLWGAATSSHQIEGGNTNNWSKWEKETAGERAKNIPNWYAFPEHLLTEAKDPLRRISGMASDSLHRWKDDIKAMKEMGLNSYRFSIEWSRIFTQKGLVNEEGLAYYRNLIKELKENGIEPMVTCWHWTIPIWADEEEGGFLSKKIDIHFREYIRVVAENFAKEVKYWMVLNEPDSIASKSFLLGDWPPCKKNIFSAAYFYYFRMVEWHKIGYEEIKRVNPQAQVGVAKPNVYIEPYNNHIWNVGIAKLGHFLFGELYLKRILKYLDYIGLNYYFHMKVGIRGERNDNDRVSDFGWWMRPDSIFNVLVHLKQFNLPIYITEDGLADSKDQYRKWWLDETFEAMRKALRAGVDLRGYMHWSLVDNFEWAEGFWPKFGLVEIDPETFDRKIRKSGYHYRDLINQER</sequence>
<dbReference type="InterPro" id="IPR001360">
    <property type="entry name" value="Glyco_hydro_1"/>
</dbReference>
<organism evidence="5 6">
    <name type="scientific">candidate division WS6 bacterium GW2011_GWC1_36_11</name>
    <dbReference type="NCBI Taxonomy" id="1619090"/>
    <lineage>
        <taxon>Bacteria</taxon>
        <taxon>Candidatus Dojkabacteria</taxon>
    </lineage>
</organism>
<comment type="similarity">
    <text evidence="1 4">Belongs to the glycosyl hydrolase 1 family.</text>
</comment>
<comment type="caution">
    <text evidence="5">The sequence shown here is derived from an EMBL/GenBank/DDBJ whole genome shotgun (WGS) entry which is preliminary data.</text>
</comment>
<dbReference type="PROSITE" id="PS00653">
    <property type="entry name" value="GLYCOSYL_HYDROL_F1_2"/>
    <property type="match status" value="1"/>
</dbReference>
<evidence type="ECO:0008006" key="7">
    <source>
        <dbReference type="Google" id="ProtNLM"/>
    </source>
</evidence>
<dbReference type="PANTHER" id="PTHR10353">
    <property type="entry name" value="GLYCOSYL HYDROLASE"/>
    <property type="match status" value="1"/>
</dbReference>
<dbReference type="Pfam" id="PF00232">
    <property type="entry name" value="Glyco_hydro_1"/>
    <property type="match status" value="2"/>
</dbReference>